<feature type="compositionally biased region" description="Polar residues" evidence="2">
    <location>
        <begin position="74"/>
        <end position="92"/>
    </location>
</feature>
<feature type="coiled-coil region" evidence="1">
    <location>
        <begin position="519"/>
        <end position="577"/>
    </location>
</feature>
<feature type="region of interest" description="Disordered" evidence="2">
    <location>
        <begin position="318"/>
        <end position="374"/>
    </location>
</feature>
<feature type="compositionally biased region" description="Low complexity" evidence="2">
    <location>
        <begin position="1"/>
        <end position="16"/>
    </location>
</feature>
<keyword evidence="1" id="KW-0175">Coiled coil</keyword>
<feature type="region of interest" description="Disordered" evidence="2">
    <location>
        <begin position="419"/>
        <end position="457"/>
    </location>
</feature>
<sequence>MGHALSFPSKSSSSSSSHEHPGLAPKTAESNNKCATSLPQSLRLVQPLQPSSTRKSQTDRDPNSDPALIRPMQVTKSSLAQPGRTKNFQPNTILPPKAQNESLHTSITSIPAGPSTSIPPLARNLPVSPALEKFRYRPPPEPTSEERSTEQASCAPHSPRKRIKIQTIREETDITECNSYTGTAEPTTCPSTLPPPPTLILLPEYDEFGEIVIPDSQSSQDHTRPCILSQDHESNDQTFDTELSSSIELPSQLARHIRLGQSSIQPRFQSIHGRGSDFGTQSSDPEEVDRYDEYQTDLGERETSEDLSRILEELEASGNLEADLAFSDDEKDELEAAVPEYAAEETDDRSQEPLPSAPWGSPKPAPKAFGSEANDIAPFAERRKRSQVHADPCSSSARKFGTDLLDLVSSPSGPLRALSSEAAKDKVQRPSVEPRTPLGPRTSPPAPPKANLIPAHPRNKCTSLDYLMAKYTPVPERPTHRLVPLTPEGLTTHLTRMLDSYRGETAATKALVESHQMIIDEQNDEIVRLRGKLRRLEATERRCENLTNRVEVLEQIRRGLLDMLEDKENECQALRSELEW</sequence>
<dbReference type="EMBL" id="FQNC01000110">
    <property type="protein sequence ID" value="SGZ30564.1"/>
    <property type="molecule type" value="Genomic_DNA"/>
</dbReference>
<keyword evidence="4" id="KW-1185">Reference proteome</keyword>
<gene>
    <name evidence="3" type="primary">BQ5605_C048g12409</name>
    <name evidence="3" type="ORF">BQ5605_C048G12409</name>
</gene>
<organism evidence="3 4">
    <name type="scientific">Microbotryum silenes-dioicae</name>
    <dbReference type="NCBI Taxonomy" id="796604"/>
    <lineage>
        <taxon>Eukaryota</taxon>
        <taxon>Fungi</taxon>
        <taxon>Dikarya</taxon>
        <taxon>Basidiomycota</taxon>
        <taxon>Pucciniomycotina</taxon>
        <taxon>Microbotryomycetes</taxon>
        <taxon>Microbotryales</taxon>
        <taxon>Microbotryaceae</taxon>
        <taxon>Microbotryum</taxon>
    </lineage>
</organism>
<feature type="compositionally biased region" description="Polar residues" evidence="2">
    <location>
        <begin position="99"/>
        <end position="118"/>
    </location>
</feature>
<evidence type="ECO:0000256" key="1">
    <source>
        <dbReference type="SAM" id="Coils"/>
    </source>
</evidence>
<name>A0A2X0MSM9_9BASI</name>
<proteinExistence type="predicted"/>
<feature type="compositionally biased region" description="Acidic residues" evidence="2">
    <location>
        <begin position="326"/>
        <end position="335"/>
    </location>
</feature>
<feature type="compositionally biased region" description="Polar residues" evidence="2">
    <location>
        <begin position="28"/>
        <end position="40"/>
    </location>
</feature>
<feature type="region of interest" description="Disordered" evidence="2">
    <location>
        <begin position="269"/>
        <end position="306"/>
    </location>
</feature>
<evidence type="ECO:0000313" key="4">
    <source>
        <dbReference type="Proteomes" id="UP000249464"/>
    </source>
</evidence>
<feature type="region of interest" description="Disordered" evidence="2">
    <location>
        <begin position="1"/>
        <end position="163"/>
    </location>
</feature>
<dbReference type="AlphaFoldDB" id="A0A2X0MSM9"/>
<evidence type="ECO:0000313" key="3">
    <source>
        <dbReference type="EMBL" id="SGZ30564.1"/>
    </source>
</evidence>
<accession>A0A2X0MSM9</accession>
<reference evidence="3 4" key="1">
    <citation type="submission" date="2016-11" db="EMBL/GenBank/DDBJ databases">
        <authorList>
            <person name="Jaros S."/>
            <person name="Januszkiewicz K."/>
            <person name="Wedrychowicz H."/>
        </authorList>
    </citation>
    <scope>NUCLEOTIDE SEQUENCE [LARGE SCALE GENOMIC DNA]</scope>
</reference>
<dbReference type="Proteomes" id="UP000249464">
    <property type="component" value="Unassembled WGS sequence"/>
</dbReference>
<protein>
    <submittedName>
        <fullName evidence="3">BQ5605_C048g12409 protein</fullName>
    </submittedName>
</protein>
<evidence type="ECO:0000256" key="2">
    <source>
        <dbReference type="SAM" id="MobiDB-lite"/>
    </source>
</evidence>